<dbReference type="SMART" id="SM00317">
    <property type="entry name" value="SET"/>
    <property type="match status" value="1"/>
</dbReference>
<dbReference type="InterPro" id="IPR044431">
    <property type="entry name" value="SET_RBCMT"/>
</dbReference>
<keyword evidence="7" id="KW-0809">Transit peptide</keyword>
<evidence type="ECO:0000256" key="3">
    <source>
        <dbReference type="ARBA" id="ARBA00022603"/>
    </source>
</evidence>
<evidence type="ECO:0000313" key="13">
    <source>
        <dbReference type="EMBL" id="OIW10280.1"/>
    </source>
</evidence>
<evidence type="ECO:0000256" key="6">
    <source>
        <dbReference type="ARBA" id="ARBA00022691"/>
    </source>
</evidence>
<keyword evidence="2" id="KW-0150">Chloroplast</keyword>
<dbReference type="Proteomes" id="UP000188354">
    <property type="component" value="Chromosome LG06"/>
</dbReference>
<feature type="binding site" evidence="10">
    <location>
        <position position="242"/>
    </location>
    <ligand>
        <name>substrate</name>
    </ligand>
</feature>
<feature type="binding site" evidence="10">
    <location>
        <position position="225"/>
    </location>
    <ligand>
        <name>substrate</name>
    </ligand>
</feature>
<dbReference type="InterPro" id="IPR036464">
    <property type="entry name" value="Rubisco_LSMT_subst-bd_sf"/>
</dbReference>
<dbReference type="Pfam" id="PF09273">
    <property type="entry name" value="Rubis-subs-bind"/>
    <property type="match status" value="1"/>
</dbReference>
<dbReference type="SUPFAM" id="SSF81822">
    <property type="entry name" value="RuBisCo LSMT C-terminal, substrate-binding domain"/>
    <property type="match status" value="1"/>
</dbReference>
<accession>A0A4P1RGI6</accession>
<evidence type="ECO:0000313" key="14">
    <source>
        <dbReference type="Proteomes" id="UP000188354"/>
    </source>
</evidence>
<evidence type="ECO:0000256" key="11">
    <source>
        <dbReference type="PROSITE-ProRule" id="PRU00916"/>
    </source>
</evidence>
<dbReference type="PIRSF" id="PIRSF009328">
    <property type="entry name" value="RMT_SET"/>
    <property type="match status" value="1"/>
</dbReference>
<feature type="binding site" evidence="10">
    <location>
        <position position="225"/>
    </location>
    <ligand>
        <name>S-adenosyl-L-methionine</name>
        <dbReference type="ChEBI" id="CHEBI:59789"/>
    </ligand>
</feature>
<evidence type="ECO:0000256" key="1">
    <source>
        <dbReference type="ARBA" id="ARBA00004229"/>
    </source>
</evidence>
<dbReference type="KEGG" id="lang:109349547"/>
<feature type="domain" description="SET" evidence="12">
    <location>
        <begin position="67"/>
        <end position="291"/>
    </location>
</feature>
<keyword evidence="3 11" id="KW-0489">Methyltransferase</keyword>
<dbReference type="PROSITE" id="PS50280">
    <property type="entry name" value="SET"/>
    <property type="match status" value="1"/>
</dbReference>
<keyword evidence="6 10" id="KW-0949">S-adenosyl-L-methionine</keyword>
<organism evidence="13 14">
    <name type="scientific">Lupinus angustifolius</name>
    <name type="common">Narrow-leaved blue lupine</name>
    <dbReference type="NCBI Taxonomy" id="3871"/>
    <lineage>
        <taxon>Eukaryota</taxon>
        <taxon>Viridiplantae</taxon>
        <taxon>Streptophyta</taxon>
        <taxon>Embryophyta</taxon>
        <taxon>Tracheophyta</taxon>
        <taxon>Spermatophyta</taxon>
        <taxon>Magnoliopsida</taxon>
        <taxon>eudicotyledons</taxon>
        <taxon>Gunneridae</taxon>
        <taxon>Pentapetalae</taxon>
        <taxon>rosids</taxon>
        <taxon>fabids</taxon>
        <taxon>Fabales</taxon>
        <taxon>Fabaceae</taxon>
        <taxon>Papilionoideae</taxon>
        <taxon>50 kb inversion clade</taxon>
        <taxon>genistoids sensu lato</taxon>
        <taxon>core genistoids</taxon>
        <taxon>Genisteae</taxon>
        <taxon>Lupinus</taxon>
    </lineage>
</organism>
<sequence>MATIYSACSGTAFLSPTIFHNKGFSFKAKVPPLHLKKPIHAKSLTSFETDISLPPAVQTFWQWLQKEGVVSNKTPVKPSVVPEGLGLVAVKDVSRNEVVLQVPKRLWINPDAVAASEIGSLCSGLKPWLSVALFLIRERSRDDSVWKHYFGVLPQETDSTIYWSEEELLELQGTQLLNTTLSVKEYLKNEFLRLENEIILSNKKLFPTPITLDDFSWAFGILRSRAFSRLRNENLVIIPLADFINHSARVTTEDHAYEIKGAAGLFSRDYLFSLRSPLSLKAGDQVYIQYDLNKSNAELALDYGFIEPNADRSAYTLTLQISESDPFFDDKLDIAESNGFGETAYFDIFFNRPLPPGLLTYLRLVAVGGTDAFLLESLFRNSIWGHLELPVSRDNEELICRVVREACKSALSGYHTTIEEDNKLKETNLDSRLAIAVGVREGEKKVLQQIDEIFKEKELELDQLAYYQERRLKDLGLCGEAGEIIGGDLEKFF</sequence>
<dbReference type="FunFam" id="3.90.1410.10:FF:000005">
    <property type="entry name" value="Ribulose-1,5 bisphosphate carboxylase/oxygenase large subunit N-methyltransferase, chloroplastic"/>
    <property type="match status" value="1"/>
</dbReference>
<comment type="subcellular location">
    <subcellularLocation>
        <location evidence="1">Plastid</location>
        <location evidence="1">Chloroplast</location>
    </subcellularLocation>
</comment>
<comment type="similarity">
    <text evidence="11">Belongs to the class V-like SAM-binding methyltransferase superfamily. Plant protein-lysine LSMT methyltransferase family.</text>
</comment>
<dbReference type="SUPFAM" id="SSF82199">
    <property type="entry name" value="SET domain"/>
    <property type="match status" value="1"/>
</dbReference>
<dbReference type="AlphaFoldDB" id="A0A4P1RGI6"/>
<dbReference type="PANTHER" id="PTHR13271:SF113">
    <property type="entry name" value="[FRUCTOSE-BISPHOSPHATE ALDOLASE]-LYSINE N-METHYLTRANSFERASE, CHLOROPLASTIC"/>
    <property type="match status" value="1"/>
</dbReference>
<evidence type="ECO:0000256" key="10">
    <source>
        <dbReference type="PIRSR" id="PIRSR009328-1"/>
    </source>
</evidence>
<dbReference type="Gramene" id="OIW10280">
    <property type="protein sequence ID" value="OIW10280"/>
    <property type="gene ID" value="TanjilG_28031"/>
</dbReference>
<keyword evidence="5" id="KW-0808">Transferase</keyword>
<dbReference type="InterPro" id="IPR015353">
    <property type="entry name" value="Rubisco_LSMT_subst-bd"/>
</dbReference>
<dbReference type="GO" id="GO:0032259">
    <property type="term" value="P:methylation"/>
    <property type="evidence" value="ECO:0007669"/>
    <property type="project" value="UniProtKB-KW"/>
</dbReference>
<feature type="binding site" evidence="10">
    <location>
        <position position="290"/>
    </location>
    <ligand>
        <name>substrate</name>
    </ligand>
</feature>
<name>A0A4P1RGI6_LUPAN</name>
<dbReference type="PANTHER" id="PTHR13271">
    <property type="entry name" value="UNCHARACTERIZED PUTATIVE METHYLTRANSFERASE"/>
    <property type="match status" value="1"/>
</dbReference>
<dbReference type="CDD" id="cd19179">
    <property type="entry name" value="SET_RBCMT"/>
    <property type="match status" value="1"/>
</dbReference>
<keyword evidence="14" id="KW-1185">Reference proteome</keyword>
<dbReference type="InterPro" id="IPR050600">
    <property type="entry name" value="SETD3_SETD6_MTase"/>
</dbReference>
<dbReference type="GO" id="GO:0030785">
    <property type="term" value="F:[ribulose-bisphosphate carboxylase]-lysine N-methyltransferase activity"/>
    <property type="evidence" value="ECO:0007669"/>
    <property type="project" value="InterPro"/>
</dbReference>
<feature type="binding site" evidence="10">
    <location>
        <begin position="83"/>
        <end position="85"/>
    </location>
    <ligand>
        <name>S-adenosyl-L-methionine</name>
        <dbReference type="ChEBI" id="CHEBI:59789"/>
    </ligand>
</feature>
<dbReference type="InterPro" id="IPR046341">
    <property type="entry name" value="SET_dom_sf"/>
</dbReference>
<dbReference type="FunFam" id="3.90.1420.10:FF:000004">
    <property type="entry name" value="Ribulose-1,5 bisphosphate carboxylase/oxygenase large subunit N-methyltransferase, chloroplastic"/>
    <property type="match status" value="1"/>
</dbReference>
<evidence type="ECO:0000256" key="2">
    <source>
        <dbReference type="ARBA" id="ARBA00022528"/>
    </source>
</evidence>
<reference evidence="13 14" key="1">
    <citation type="journal article" date="2017" name="Plant Biotechnol. J.">
        <title>A comprehensive draft genome sequence for lupin (Lupinus angustifolius), an emerging health food: insights into plant-microbe interactions and legume evolution.</title>
        <authorList>
            <person name="Hane J.K."/>
            <person name="Ming Y."/>
            <person name="Kamphuis L.G."/>
            <person name="Nelson M.N."/>
            <person name="Garg G."/>
            <person name="Atkins C.A."/>
            <person name="Bayer P.E."/>
            <person name="Bravo A."/>
            <person name="Bringans S."/>
            <person name="Cannon S."/>
            <person name="Edwards D."/>
            <person name="Foley R."/>
            <person name="Gao L.L."/>
            <person name="Harrison M.J."/>
            <person name="Huang W."/>
            <person name="Hurgobin B."/>
            <person name="Li S."/>
            <person name="Liu C.W."/>
            <person name="McGrath A."/>
            <person name="Morahan G."/>
            <person name="Murray J."/>
            <person name="Weller J."/>
            <person name="Jian J."/>
            <person name="Singh K.B."/>
        </authorList>
    </citation>
    <scope>NUCLEOTIDE SEQUENCE [LARGE SCALE GENOMIC DNA]</scope>
    <source>
        <strain evidence="14">cv. Tanjil</strain>
        <tissue evidence="13">Whole plant</tissue>
    </source>
</reference>
<evidence type="ECO:0000256" key="5">
    <source>
        <dbReference type="ARBA" id="ARBA00022679"/>
    </source>
</evidence>
<feature type="binding site" evidence="10">
    <location>
        <position position="229"/>
    </location>
    <ligand>
        <name>substrate</name>
    </ligand>
</feature>
<dbReference type="GO" id="GO:0016279">
    <property type="term" value="F:protein-lysine N-methyltransferase activity"/>
    <property type="evidence" value="ECO:0007669"/>
    <property type="project" value="InterPro"/>
</dbReference>
<dbReference type="OrthoDB" id="441812at2759"/>
<evidence type="ECO:0000256" key="7">
    <source>
        <dbReference type="ARBA" id="ARBA00022946"/>
    </source>
</evidence>
<dbReference type="Gene3D" id="3.90.1420.10">
    <property type="entry name" value="Rubisco LSMT, substrate-binding domain"/>
    <property type="match status" value="1"/>
</dbReference>
<evidence type="ECO:0000256" key="4">
    <source>
        <dbReference type="ARBA" id="ARBA00022640"/>
    </source>
</evidence>
<proteinExistence type="inferred from homology"/>
<dbReference type="GO" id="GO:0009507">
    <property type="term" value="C:chloroplast"/>
    <property type="evidence" value="ECO:0007669"/>
    <property type="project" value="UniProtKB-SubCell"/>
</dbReference>
<dbReference type="PROSITE" id="PS51583">
    <property type="entry name" value="SAM_MT127"/>
    <property type="match status" value="1"/>
</dbReference>
<dbReference type="InterPro" id="IPR001214">
    <property type="entry name" value="SET_dom"/>
</dbReference>
<comment type="catalytic activity">
    <reaction evidence="8">
        <text>[fructose-bisphosphate aldolase]-L-lysine + 3 S-adenosyl-L-methionine = [fructose-bisphosphate aldolase]-N(6),N(6),N(6)-trimethyl-L-lysine + 3 S-adenosyl-L-homocysteine + 3 H(+)</text>
        <dbReference type="Rhea" id="RHEA:51000"/>
        <dbReference type="Rhea" id="RHEA-COMP:12861"/>
        <dbReference type="Rhea" id="RHEA-COMP:12862"/>
        <dbReference type="ChEBI" id="CHEBI:15378"/>
        <dbReference type="ChEBI" id="CHEBI:29969"/>
        <dbReference type="ChEBI" id="CHEBI:57856"/>
        <dbReference type="ChEBI" id="CHEBI:59789"/>
        <dbReference type="ChEBI" id="CHEBI:61961"/>
        <dbReference type="EC" id="2.1.1.259"/>
    </reaction>
</comment>
<dbReference type="InterPro" id="IPR011192">
    <property type="entry name" value="Rubisco_LSMT_MeTrfase_plant"/>
</dbReference>
<dbReference type="EMBL" id="CM007366">
    <property type="protein sequence ID" value="OIW10280.1"/>
    <property type="molecule type" value="Genomic_DNA"/>
</dbReference>
<gene>
    <name evidence="13" type="ORF">TanjilG_28031</name>
</gene>
<feature type="binding site" evidence="10">
    <location>
        <begin position="245"/>
        <end position="246"/>
    </location>
    <ligand>
        <name>S-adenosyl-L-methionine</name>
        <dbReference type="ChEBI" id="CHEBI:59789"/>
    </ligand>
</feature>
<keyword evidence="4" id="KW-0934">Plastid</keyword>
<dbReference type="Gene3D" id="3.90.1410.10">
    <property type="entry name" value="set domain protein methyltransferase, domain 1"/>
    <property type="match status" value="1"/>
</dbReference>
<evidence type="ECO:0000259" key="12">
    <source>
        <dbReference type="PROSITE" id="PS50280"/>
    </source>
</evidence>
<evidence type="ECO:0000256" key="9">
    <source>
        <dbReference type="ARBA" id="ARBA00066913"/>
    </source>
</evidence>
<protein>
    <recommendedName>
        <fullName evidence="9">[fructose-bisphosphate aldolase]-lysine N-methyltransferase</fullName>
        <ecNumber evidence="9">2.1.1.259</ecNumber>
    </recommendedName>
</protein>
<feature type="binding site" evidence="10">
    <location>
        <position position="303"/>
    </location>
    <ligand>
        <name>substrate</name>
    </ligand>
</feature>
<dbReference type="STRING" id="3871.A0A4P1RGI6"/>
<feature type="binding site" evidence="10">
    <location>
        <position position="257"/>
    </location>
    <ligand>
        <name>substrate</name>
    </ligand>
</feature>
<evidence type="ECO:0000256" key="8">
    <source>
        <dbReference type="ARBA" id="ARBA00051577"/>
    </source>
</evidence>
<dbReference type="EC" id="2.1.1.259" evidence="9"/>